<dbReference type="InterPro" id="IPR013655">
    <property type="entry name" value="PAS_fold_3"/>
</dbReference>
<evidence type="ECO:0000259" key="5">
    <source>
        <dbReference type="PROSITE" id="PS50887"/>
    </source>
</evidence>
<dbReference type="Gene3D" id="3.30.450.20">
    <property type="entry name" value="PAS domain"/>
    <property type="match status" value="2"/>
</dbReference>
<protein>
    <recommendedName>
        <fullName evidence="2">diguanylate cyclase</fullName>
        <ecNumber evidence="2">2.7.7.65</ecNumber>
    </recommendedName>
</protein>
<dbReference type="SUPFAM" id="SSF55785">
    <property type="entry name" value="PYP-like sensor domain (PAS domain)"/>
    <property type="match status" value="2"/>
</dbReference>
<dbReference type="RefSeq" id="WP_183331773.1">
    <property type="nucleotide sequence ID" value="NZ_JACHZF010000014.1"/>
</dbReference>
<dbReference type="NCBIfam" id="TIGR00229">
    <property type="entry name" value="sensory_box"/>
    <property type="match status" value="1"/>
</dbReference>
<dbReference type="Pfam" id="PF00990">
    <property type="entry name" value="GGDEF"/>
    <property type="match status" value="1"/>
</dbReference>
<keyword evidence="7" id="KW-1185">Reference proteome</keyword>
<name>A0A7W5PB08_9GAMM</name>
<comment type="catalytic activity">
    <reaction evidence="3">
        <text>2 GTP = 3',3'-c-di-GMP + 2 diphosphate</text>
        <dbReference type="Rhea" id="RHEA:24898"/>
        <dbReference type="ChEBI" id="CHEBI:33019"/>
        <dbReference type="ChEBI" id="CHEBI:37565"/>
        <dbReference type="ChEBI" id="CHEBI:58805"/>
        <dbReference type="EC" id="2.7.7.65"/>
    </reaction>
</comment>
<evidence type="ECO:0000256" key="2">
    <source>
        <dbReference type="ARBA" id="ARBA00012528"/>
    </source>
</evidence>
<dbReference type="CDD" id="cd00130">
    <property type="entry name" value="PAS"/>
    <property type="match status" value="1"/>
</dbReference>
<dbReference type="SMART" id="SM00267">
    <property type="entry name" value="GGDEF"/>
    <property type="match status" value="1"/>
</dbReference>
<reference evidence="6 7" key="1">
    <citation type="submission" date="2020-08" db="EMBL/GenBank/DDBJ databases">
        <title>Genomic Encyclopedia of Archaeal and Bacterial Type Strains, Phase II (KMG-II): from individual species to whole genera.</title>
        <authorList>
            <person name="Goeker M."/>
        </authorList>
    </citation>
    <scope>NUCLEOTIDE SEQUENCE [LARGE SCALE GENOMIC DNA]</scope>
    <source>
        <strain evidence="6 7">5AG</strain>
    </source>
</reference>
<dbReference type="Proteomes" id="UP000553442">
    <property type="component" value="Unassembled WGS sequence"/>
</dbReference>
<organism evidence="6 7">
    <name type="scientific">Halomonas campaniensis</name>
    <dbReference type="NCBI Taxonomy" id="213554"/>
    <lineage>
        <taxon>Bacteria</taxon>
        <taxon>Pseudomonadati</taxon>
        <taxon>Pseudomonadota</taxon>
        <taxon>Gammaproteobacteria</taxon>
        <taxon>Oceanospirillales</taxon>
        <taxon>Halomonadaceae</taxon>
        <taxon>Halomonas</taxon>
    </lineage>
</organism>
<dbReference type="InterPro" id="IPR035965">
    <property type="entry name" value="PAS-like_dom_sf"/>
</dbReference>
<dbReference type="InterPro" id="IPR050469">
    <property type="entry name" value="Diguanylate_Cyclase"/>
</dbReference>
<dbReference type="Gene3D" id="3.30.70.270">
    <property type="match status" value="1"/>
</dbReference>
<dbReference type="PROSITE" id="PS50112">
    <property type="entry name" value="PAS"/>
    <property type="match status" value="1"/>
</dbReference>
<dbReference type="EC" id="2.7.7.65" evidence="2"/>
<dbReference type="PANTHER" id="PTHR45138:SF9">
    <property type="entry name" value="DIGUANYLATE CYCLASE DGCM-RELATED"/>
    <property type="match status" value="1"/>
</dbReference>
<dbReference type="Pfam" id="PF08447">
    <property type="entry name" value="PAS_3"/>
    <property type="match status" value="1"/>
</dbReference>
<dbReference type="GO" id="GO:1902201">
    <property type="term" value="P:negative regulation of bacterial-type flagellum-dependent cell motility"/>
    <property type="evidence" value="ECO:0007669"/>
    <property type="project" value="TreeGrafter"/>
</dbReference>
<dbReference type="EMBL" id="JACHZF010000014">
    <property type="protein sequence ID" value="MBB3331283.1"/>
    <property type="molecule type" value="Genomic_DNA"/>
</dbReference>
<gene>
    <name evidence="6" type="ORF">BDK63_002166</name>
</gene>
<dbReference type="InterPro" id="IPR000160">
    <property type="entry name" value="GGDEF_dom"/>
</dbReference>
<dbReference type="GO" id="GO:0043709">
    <property type="term" value="P:cell adhesion involved in single-species biofilm formation"/>
    <property type="evidence" value="ECO:0007669"/>
    <property type="project" value="TreeGrafter"/>
</dbReference>
<accession>A0A7W5PB08</accession>
<dbReference type="AlphaFoldDB" id="A0A7W5PB08"/>
<comment type="caution">
    <text evidence="6">The sequence shown here is derived from an EMBL/GenBank/DDBJ whole genome shotgun (WGS) entry which is preliminary data.</text>
</comment>
<dbReference type="InterPro" id="IPR013656">
    <property type="entry name" value="PAS_4"/>
</dbReference>
<evidence type="ECO:0000256" key="3">
    <source>
        <dbReference type="ARBA" id="ARBA00034247"/>
    </source>
</evidence>
<evidence type="ECO:0000256" key="1">
    <source>
        <dbReference type="ARBA" id="ARBA00001946"/>
    </source>
</evidence>
<evidence type="ECO:0000313" key="6">
    <source>
        <dbReference type="EMBL" id="MBB3331283.1"/>
    </source>
</evidence>
<feature type="domain" description="PAS" evidence="4">
    <location>
        <begin position="20"/>
        <end position="75"/>
    </location>
</feature>
<feature type="domain" description="GGDEF" evidence="5">
    <location>
        <begin position="308"/>
        <end position="440"/>
    </location>
</feature>
<evidence type="ECO:0000259" key="4">
    <source>
        <dbReference type="PROSITE" id="PS50112"/>
    </source>
</evidence>
<proteinExistence type="predicted"/>
<dbReference type="Pfam" id="PF08448">
    <property type="entry name" value="PAS_4"/>
    <property type="match status" value="1"/>
</dbReference>
<dbReference type="CDD" id="cd01949">
    <property type="entry name" value="GGDEF"/>
    <property type="match status" value="1"/>
</dbReference>
<dbReference type="SUPFAM" id="SSF55073">
    <property type="entry name" value="Nucleotide cyclase"/>
    <property type="match status" value="1"/>
</dbReference>
<dbReference type="GO" id="GO:0052621">
    <property type="term" value="F:diguanylate cyclase activity"/>
    <property type="evidence" value="ECO:0007669"/>
    <property type="project" value="UniProtKB-EC"/>
</dbReference>
<dbReference type="FunFam" id="3.30.70.270:FF:000001">
    <property type="entry name" value="Diguanylate cyclase domain protein"/>
    <property type="match status" value="1"/>
</dbReference>
<comment type="cofactor">
    <cofactor evidence="1">
        <name>Mg(2+)</name>
        <dbReference type="ChEBI" id="CHEBI:18420"/>
    </cofactor>
</comment>
<dbReference type="GO" id="GO:0005886">
    <property type="term" value="C:plasma membrane"/>
    <property type="evidence" value="ECO:0007669"/>
    <property type="project" value="TreeGrafter"/>
</dbReference>
<dbReference type="InterPro" id="IPR029787">
    <property type="entry name" value="Nucleotide_cyclase"/>
</dbReference>
<dbReference type="InterPro" id="IPR043128">
    <property type="entry name" value="Rev_trsase/Diguanyl_cyclase"/>
</dbReference>
<sequence length="451" mass="50162">MKRLREAWQQWRVGAQGSRSPAGLGLLLRDHYPGAVMRLDHEGVVREVNPGFERHAGHAPEQLLGQRAVLLDIDPLHGEFARALAHCLSTRQPWQGVLLCRRADGSLMHQSTVIQPLEEGPGASLQLLVMQRDVTGMRERGLQDRMLLSRLEGTLSRVPGVLFRLRQDAEARLEFLYLSEGVKALPGLTPDLVMDDAERLLGRVLSEDRQRLATSLTQSAVSLEPWHHEFRLGFADGVRWLEGRAIPQRRRDGDTLWDGLLIDITERKRVEQRVQRLVGTDMLTGALNRRAFFEQGEAVQARARRQGQRVPVAMLDLDHFKRLNDTFGHAAGDRALQAFAMTCRDCLRPYDLFARIGGEEFVVMLVDSEPHEALAILERLRLAVAAIELDVEGQTIGFTVSLGLAILEPEASLDAVLALADQALYRAKHEGRNRICGPVEGASLASGTGPA</sequence>
<evidence type="ECO:0000313" key="7">
    <source>
        <dbReference type="Proteomes" id="UP000553442"/>
    </source>
</evidence>
<dbReference type="PANTHER" id="PTHR45138">
    <property type="entry name" value="REGULATORY COMPONENTS OF SENSORY TRANSDUCTION SYSTEM"/>
    <property type="match status" value="1"/>
</dbReference>
<dbReference type="InterPro" id="IPR000014">
    <property type="entry name" value="PAS"/>
</dbReference>
<dbReference type="NCBIfam" id="TIGR00254">
    <property type="entry name" value="GGDEF"/>
    <property type="match status" value="1"/>
</dbReference>
<dbReference type="PROSITE" id="PS50887">
    <property type="entry name" value="GGDEF"/>
    <property type="match status" value="1"/>
</dbReference>